<dbReference type="GO" id="GO:0051603">
    <property type="term" value="P:proteolysis involved in protein catabolic process"/>
    <property type="evidence" value="ECO:0007669"/>
    <property type="project" value="TreeGrafter"/>
</dbReference>
<evidence type="ECO:0000256" key="5">
    <source>
        <dbReference type="ARBA" id="ARBA00023186"/>
    </source>
</evidence>
<dbReference type="GO" id="GO:0008270">
    <property type="term" value="F:zinc ion binding"/>
    <property type="evidence" value="ECO:0007669"/>
    <property type="project" value="UniProtKB-UniRule"/>
</dbReference>
<dbReference type="NCBIfam" id="NF003745">
    <property type="entry name" value="PRK05342.1"/>
    <property type="match status" value="1"/>
</dbReference>
<comment type="similarity">
    <text evidence="6 7">Belongs to the ClpX chaperone family.</text>
</comment>
<dbReference type="SUPFAM" id="SSF57716">
    <property type="entry name" value="Glucocorticoid receptor-like (DNA-binding domain)"/>
    <property type="match status" value="1"/>
</dbReference>
<dbReference type="AlphaFoldDB" id="A0A3A4AX66"/>
<feature type="binding site" evidence="6 7">
    <location>
        <position position="35"/>
    </location>
    <ligand>
        <name>Zn(2+)</name>
        <dbReference type="ChEBI" id="CHEBI:29105"/>
    </ligand>
</feature>
<keyword evidence="2 6" id="KW-0547">Nucleotide-binding</keyword>
<name>A0A3A4AX66_9ACTN</name>
<gene>
    <name evidence="6 9" type="primary">clpX</name>
    <name evidence="9" type="ORF">D5H75_09185</name>
</gene>
<evidence type="ECO:0000256" key="1">
    <source>
        <dbReference type="ARBA" id="ARBA00022723"/>
    </source>
</evidence>
<sequence>MARIGDGGDLLKCSFCGKSQKQVKKLIAGPGVYICDECIDLCNEIIEEELSESSELKWDNLPKPREIYEFLDAYVIGQEKAKKALSVAVYNHYKRVQSGSNERGREDGVELAKSNILLLGPTGSGKTLLAQTLAKMLNVPFAIADATALTEAGYVGEDVENILLKLIQAADYDVKKAETGIIYIDEVDKIARKSENPSITRDVSGEGVQQALLKILEGTTASVPPQGGRKHPHQEFIQIDTTNVLFICGGAFAGLDKIIESRIGKKGIGFNAVIHSKDEVEAADSFADVMPEDLLKFGMIPEFVGRLPVITSVHNLDREALIAILTEPRNALVKQYRRLFELDGVELEFTDDALEAIADQAILRGTGARGLRAILEEVLLSVMYEVPSREDVARVVITREAVLEHVYPTLIPRDQITAKRTPREKSA</sequence>
<keyword evidence="4 6" id="KW-0067">ATP-binding</keyword>
<feature type="binding site" evidence="6">
    <location>
        <begin position="121"/>
        <end position="128"/>
    </location>
    <ligand>
        <name>ATP</name>
        <dbReference type="ChEBI" id="CHEBI:30616"/>
    </ligand>
</feature>
<keyword evidence="5 6" id="KW-0143">Chaperone</keyword>
<dbReference type="GO" id="GO:0016887">
    <property type="term" value="F:ATP hydrolysis activity"/>
    <property type="evidence" value="ECO:0007669"/>
    <property type="project" value="InterPro"/>
</dbReference>
<dbReference type="InterPro" id="IPR046425">
    <property type="entry name" value="ClpX_bact"/>
</dbReference>
<dbReference type="GO" id="GO:0051082">
    <property type="term" value="F:unfolded protein binding"/>
    <property type="evidence" value="ECO:0007669"/>
    <property type="project" value="UniProtKB-UniRule"/>
</dbReference>
<dbReference type="Pfam" id="PF06689">
    <property type="entry name" value="zf-C4_ClpX"/>
    <property type="match status" value="1"/>
</dbReference>
<dbReference type="InterPro" id="IPR027417">
    <property type="entry name" value="P-loop_NTPase"/>
</dbReference>
<dbReference type="FunFam" id="1.10.8.60:FF:000002">
    <property type="entry name" value="ATP-dependent Clp protease ATP-binding subunit ClpX"/>
    <property type="match status" value="1"/>
</dbReference>
<keyword evidence="9" id="KW-0645">Protease</keyword>
<evidence type="ECO:0000256" key="7">
    <source>
        <dbReference type="PROSITE-ProRule" id="PRU01250"/>
    </source>
</evidence>
<dbReference type="InterPro" id="IPR019489">
    <property type="entry name" value="Clp_ATPase_C"/>
</dbReference>
<dbReference type="SUPFAM" id="SSF52540">
    <property type="entry name" value="P-loop containing nucleoside triphosphate hydrolases"/>
    <property type="match status" value="1"/>
</dbReference>
<evidence type="ECO:0000313" key="10">
    <source>
        <dbReference type="Proteomes" id="UP000265768"/>
    </source>
</evidence>
<dbReference type="InterPro" id="IPR050052">
    <property type="entry name" value="ATP-dep_Clp_protease_ClpX"/>
</dbReference>
<dbReference type="InterPro" id="IPR059188">
    <property type="entry name" value="Znf_CLPX-like"/>
</dbReference>
<evidence type="ECO:0000256" key="3">
    <source>
        <dbReference type="ARBA" id="ARBA00022833"/>
    </source>
</evidence>
<keyword evidence="10" id="KW-1185">Reference proteome</keyword>
<accession>A0A3A4AX66</accession>
<dbReference type="InterPro" id="IPR038366">
    <property type="entry name" value="Znf_CppX_C4_sf"/>
</dbReference>
<dbReference type="FunFam" id="3.40.50.300:FF:000005">
    <property type="entry name" value="ATP-dependent Clp protease ATP-binding subunit ClpX"/>
    <property type="match status" value="1"/>
</dbReference>
<organism evidence="9 10">
    <name type="scientific">Bailinhaonella thermotolerans</name>
    <dbReference type="NCBI Taxonomy" id="1070861"/>
    <lineage>
        <taxon>Bacteria</taxon>
        <taxon>Bacillati</taxon>
        <taxon>Actinomycetota</taxon>
        <taxon>Actinomycetes</taxon>
        <taxon>Streptosporangiales</taxon>
        <taxon>Streptosporangiaceae</taxon>
        <taxon>Bailinhaonella</taxon>
    </lineage>
</organism>
<dbReference type="GO" id="GO:0046983">
    <property type="term" value="F:protein dimerization activity"/>
    <property type="evidence" value="ECO:0007669"/>
    <property type="project" value="UniProtKB-UniRule"/>
</dbReference>
<dbReference type="Gene3D" id="1.10.8.60">
    <property type="match status" value="1"/>
</dbReference>
<dbReference type="Gene3D" id="3.40.50.300">
    <property type="entry name" value="P-loop containing nucleotide triphosphate hydrolases"/>
    <property type="match status" value="1"/>
</dbReference>
<keyword evidence="3 6" id="KW-0862">Zinc</keyword>
<dbReference type="GO" id="GO:0008233">
    <property type="term" value="F:peptidase activity"/>
    <property type="evidence" value="ECO:0007669"/>
    <property type="project" value="UniProtKB-KW"/>
</dbReference>
<dbReference type="InterPro" id="IPR004487">
    <property type="entry name" value="Clp_protease_ATP-bd_su_ClpX"/>
</dbReference>
<dbReference type="GO" id="GO:0005524">
    <property type="term" value="F:ATP binding"/>
    <property type="evidence" value="ECO:0007669"/>
    <property type="project" value="UniProtKB-UniRule"/>
</dbReference>
<dbReference type="OrthoDB" id="9804062at2"/>
<dbReference type="SMART" id="SM01086">
    <property type="entry name" value="ClpB_D2-small"/>
    <property type="match status" value="1"/>
</dbReference>
<dbReference type="InterPro" id="IPR010603">
    <property type="entry name" value="Znf_CppX_C4"/>
</dbReference>
<comment type="function">
    <text evidence="6">ATP-dependent specificity component of the Clp protease. It directs the protease to specific substrates. Can perform chaperone functions in the absence of ClpP.</text>
</comment>
<evidence type="ECO:0000259" key="8">
    <source>
        <dbReference type="PROSITE" id="PS51902"/>
    </source>
</evidence>
<dbReference type="PANTHER" id="PTHR48102">
    <property type="entry name" value="ATP-DEPENDENT CLP PROTEASE ATP-BINDING SUBUNIT CLPX-LIKE, MITOCHONDRIAL-RELATED"/>
    <property type="match status" value="1"/>
</dbReference>
<feature type="binding site" evidence="6 7">
    <location>
        <position position="16"/>
    </location>
    <ligand>
        <name>Zn(2+)</name>
        <dbReference type="ChEBI" id="CHEBI:29105"/>
    </ligand>
</feature>
<evidence type="ECO:0000256" key="4">
    <source>
        <dbReference type="ARBA" id="ARBA00022840"/>
    </source>
</evidence>
<dbReference type="RefSeq" id="WP_119925866.1">
    <property type="nucleotide sequence ID" value="NZ_QZEY01000002.1"/>
</dbReference>
<dbReference type="Pfam" id="PF10431">
    <property type="entry name" value="ClpB_D2-small"/>
    <property type="match status" value="1"/>
</dbReference>
<dbReference type="Gene3D" id="6.20.220.10">
    <property type="entry name" value="ClpX chaperone, C4-type zinc finger domain"/>
    <property type="match status" value="1"/>
</dbReference>
<dbReference type="PROSITE" id="PS51902">
    <property type="entry name" value="CLPX_ZB"/>
    <property type="match status" value="1"/>
</dbReference>
<feature type="binding site" evidence="6 7">
    <location>
        <position position="38"/>
    </location>
    <ligand>
        <name>Zn(2+)</name>
        <dbReference type="ChEBI" id="CHEBI:29105"/>
    </ligand>
</feature>
<comment type="caution">
    <text evidence="9">The sequence shown here is derived from an EMBL/GenBank/DDBJ whole genome shotgun (WGS) entry which is preliminary data.</text>
</comment>
<keyword evidence="9" id="KW-0378">Hydrolase</keyword>
<proteinExistence type="inferred from homology"/>
<dbReference type="CDD" id="cd19497">
    <property type="entry name" value="RecA-like_ClpX"/>
    <property type="match status" value="1"/>
</dbReference>
<evidence type="ECO:0000256" key="2">
    <source>
        <dbReference type="ARBA" id="ARBA00022741"/>
    </source>
</evidence>
<dbReference type="Proteomes" id="UP000265768">
    <property type="component" value="Unassembled WGS sequence"/>
</dbReference>
<reference evidence="9 10" key="1">
    <citation type="submission" date="2018-09" db="EMBL/GenBank/DDBJ databases">
        <title>YIM 75507 draft genome.</title>
        <authorList>
            <person name="Tang S."/>
            <person name="Feng Y."/>
        </authorList>
    </citation>
    <scope>NUCLEOTIDE SEQUENCE [LARGE SCALE GENOMIC DNA]</scope>
    <source>
        <strain evidence="9 10">YIM 75507</strain>
    </source>
</reference>
<dbReference type="InterPro" id="IPR003593">
    <property type="entry name" value="AAA+_ATPase"/>
</dbReference>
<feature type="domain" description="ClpX-type ZB" evidence="8">
    <location>
        <begin position="1"/>
        <end position="54"/>
    </location>
</feature>
<keyword evidence="1 6" id="KW-0479">Metal-binding</keyword>
<dbReference type="Pfam" id="PF07724">
    <property type="entry name" value="AAA_2"/>
    <property type="match status" value="1"/>
</dbReference>
<dbReference type="GO" id="GO:0009376">
    <property type="term" value="C:HslUV protease complex"/>
    <property type="evidence" value="ECO:0007669"/>
    <property type="project" value="TreeGrafter"/>
</dbReference>
<dbReference type="PANTHER" id="PTHR48102:SF7">
    <property type="entry name" value="ATP-DEPENDENT CLP PROTEASE ATP-BINDING SUBUNIT CLPX-LIKE, MITOCHONDRIAL"/>
    <property type="match status" value="1"/>
</dbReference>
<dbReference type="SMART" id="SM00994">
    <property type="entry name" value="zf-C4_ClpX"/>
    <property type="match status" value="1"/>
</dbReference>
<dbReference type="InterPro" id="IPR003959">
    <property type="entry name" value="ATPase_AAA_core"/>
</dbReference>
<dbReference type="GO" id="GO:0051301">
    <property type="term" value="P:cell division"/>
    <property type="evidence" value="ECO:0007669"/>
    <property type="project" value="TreeGrafter"/>
</dbReference>
<dbReference type="HAMAP" id="MF_00175">
    <property type="entry name" value="ClpX"/>
    <property type="match status" value="1"/>
</dbReference>
<dbReference type="SMART" id="SM00382">
    <property type="entry name" value="AAA"/>
    <property type="match status" value="1"/>
</dbReference>
<feature type="binding site" evidence="6 7">
    <location>
        <position position="13"/>
    </location>
    <ligand>
        <name>Zn(2+)</name>
        <dbReference type="ChEBI" id="CHEBI:29105"/>
    </ligand>
</feature>
<dbReference type="EMBL" id="QZEY01000002">
    <property type="protein sequence ID" value="RJL34565.1"/>
    <property type="molecule type" value="Genomic_DNA"/>
</dbReference>
<evidence type="ECO:0000313" key="9">
    <source>
        <dbReference type="EMBL" id="RJL34565.1"/>
    </source>
</evidence>
<protein>
    <recommendedName>
        <fullName evidence="6">ATP-dependent Clp protease ATP-binding subunit ClpX</fullName>
    </recommendedName>
</protein>
<dbReference type="NCBIfam" id="TIGR00382">
    <property type="entry name" value="clpX"/>
    <property type="match status" value="1"/>
</dbReference>
<evidence type="ECO:0000256" key="6">
    <source>
        <dbReference type="HAMAP-Rule" id="MF_00175"/>
    </source>
</evidence>
<comment type="subunit">
    <text evidence="6">Component of the ClpX-ClpP complex. Forms a hexameric ring that, in the presence of ATP, binds to fourteen ClpP subunits assembled into a disk-like structure with a central cavity, resembling the structure of eukaryotic proteasomes.</text>
</comment>
<dbReference type="GO" id="GO:0140662">
    <property type="term" value="F:ATP-dependent protein folding chaperone"/>
    <property type="evidence" value="ECO:0007669"/>
    <property type="project" value="InterPro"/>
</dbReference>